<evidence type="ECO:0000256" key="1">
    <source>
        <dbReference type="ARBA" id="ARBA00034120"/>
    </source>
</evidence>
<dbReference type="InterPro" id="IPR013597">
    <property type="entry name" value="Mat_intron_G2"/>
</dbReference>
<dbReference type="InterPro" id="IPR043502">
    <property type="entry name" value="DNA/RNA_pol_sf"/>
</dbReference>
<dbReference type="PANTHER" id="PTHR34047:SF8">
    <property type="entry name" value="PROTEIN YKFC"/>
    <property type="match status" value="1"/>
</dbReference>
<dbReference type="AlphaFoldDB" id="A0A0H3ZLA3"/>
<dbReference type="InterPro" id="IPR051083">
    <property type="entry name" value="GrpII_Intron_Splice-Mob/Def"/>
</dbReference>
<dbReference type="InterPro" id="IPR025960">
    <property type="entry name" value="RVT_N"/>
</dbReference>
<dbReference type="CDD" id="cd01651">
    <property type="entry name" value="RT_G2_intron"/>
    <property type="match status" value="1"/>
</dbReference>
<feature type="domain" description="Reverse transcriptase" evidence="2">
    <location>
        <begin position="146"/>
        <end position="375"/>
    </location>
</feature>
<organism evidence="3">
    <name type="scientific">Vibrio genomosp. F6</name>
    <dbReference type="NCBI Taxonomy" id="723172"/>
    <lineage>
        <taxon>Bacteria</taxon>
        <taxon>Pseudomonadati</taxon>
        <taxon>Pseudomonadota</taxon>
        <taxon>Gammaproteobacteria</taxon>
        <taxon>Vibrionales</taxon>
        <taxon>Vibrionaceae</taxon>
        <taxon>Vibrio</taxon>
    </lineage>
</organism>
<dbReference type="EMBL" id="KP795516">
    <property type="protein sequence ID" value="AKN36923.1"/>
    <property type="molecule type" value="Genomic_DNA"/>
</dbReference>
<reference evidence="3" key="1">
    <citation type="journal article" date="2015" name="MBio">
        <title>Eco-Evolutionary Dynamics of Episomes among Ecologically Cohesive Bacterial Populations.</title>
        <authorList>
            <person name="Xue H."/>
            <person name="Cordero O.X."/>
            <person name="Camas F.M."/>
            <person name="Trimble W."/>
            <person name="Meyer F."/>
            <person name="Guglielmini J."/>
            <person name="Rocha E.P."/>
            <person name="Polz M.F."/>
        </authorList>
    </citation>
    <scope>NUCLEOTIDE SEQUENCE</scope>
    <source>
        <strain evidence="3">FF_110</strain>
    </source>
</reference>
<dbReference type="InterPro" id="IPR030931">
    <property type="entry name" value="Group_II_RT_mat"/>
</dbReference>
<accession>A0A0H3ZLA3</accession>
<protein>
    <submittedName>
        <fullName evidence="3">Mobile element protein</fullName>
    </submittedName>
</protein>
<evidence type="ECO:0000259" key="2">
    <source>
        <dbReference type="PROSITE" id="PS50878"/>
    </source>
</evidence>
<dbReference type="SUPFAM" id="SSF56672">
    <property type="entry name" value="DNA/RNA polymerases"/>
    <property type="match status" value="1"/>
</dbReference>
<dbReference type="Pfam" id="PF00078">
    <property type="entry name" value="RVT_1"/>
    <property type="match status" value="1"/>
</dbReference>
<name>A0A0H3ZLA3_9VIBR</name>
<dbReference type="Pfam" id="PF08388">
    <property type="entry name" value="GIIM"/>
    <property type="match status" value="1"/>
</dbReference>
<evidence type="ECO:0000313" key="3">
    <source>
        <dbReference type="EMBL" id="AKN36923.1"/>
    </source>
</evidence>
<proteinExistence type="inferred from homology"/>
<dbReference type="PROSITE" id="PS50878">
    <property type="entry name" value="RT_POL"/>
    <property type="match status" value="1"/>
</dbReference>
<sequence length="543" mass="62029">MADSDAGIGGWKKRRLHCNDADTDLCLVTKVSPLPTGLPLRENMKNFIQGETQMMISKEISASPDSAQWQSIDWKTVEAHVLKLQMRIAKATREGKHGKVKALQWILTHSRSAKLLAVKRVSQNKGSKTSGIDGVIWNTDTRRMKAVNQMSRKAYQARPLKRIYIPKKNGKLRPLGIPCMIDRALQALHLLALEPVSESLADPNSYGFRPRRSTADAIGQCFICLSQKRSAQWVLEGDIKACFDKIGHQWLMDNVAVDKRMLGQWLKSGFVDKGLFYDTDEGTPQGGIISPTLMLMTLSGLEQQIKSTALKKGARANFIGYADDFVVTCASKEVLENDIKPLIADFLAERGLTLSEEKTHITHINDGFDFLGFNHRKYKGKLLIKPSKSNTLMFLSNLRELIKKHVTLPVNDLIKLINPKLRGWSNYYRHCVAKQIFGYVGHKLFHTLWHWAKRRHPTKSKTWIALKYFINRKGQWQFHGWQKIMDMDCQFNLFQIAKVPIERHVKIRNGATPFDPQYQEYLAKRKSKRLARNSWKEPVPTAL</sequence>
<dbReference type="PANTHER" id="PTHR34047">
    <property type="entry name" value="NUCLEAR INTRON MATURASE 1, MITOCHONDRIAL-RELATED"/>
    <property type="match status" value="1"/>
</dbReference>
<dbReference type="Pfam" id="PF13655">
    <property type="entry name" value="RVT_N"/>
    <property type="match status" value="1"/>
</dbReference>
<dbReference type="InterPro" id="IPR000477">
    <property type="entry name" value="RT_dom"/>
</dbReference>
<dbReference type="NCBIfam" id="TIGR04416">
    <property type="entry name" value="group_II_RT_mat"/>
    <property type="match status" value="1"/>
</dbReference>
<comment type="similarity">
    <text evidence="1">Belongs to the bacterial reverse transcriptase family.</text>
</comment>